<dbReference type="Gene3D" id="3.40.190.10">
    <property type="entry name" value="Periplasmic binding protein-like II"/>
    <property type="match status" value="2"/>
</dbReference>
<dbReference type="EMBL" id="RAWE01000006">
    <property type="protein sequence ID" value="RKH07029.1"/>
    <property type="molecule type" value="Genomic_DNA"/>
</dbReference>
<evidence type="ECO:0000256" key="2">
    <source>
        <dbReference type="SAM" id="MobiDB-lite"/>
    </source>
</evidence>
<dbReference type="PANTHER" id="PTHR30537">
    <property type="entry name" value="HTH-TYPE TRANSCRIPTIONAL REGULATOR"/>
    <property type="match status" value="1"/>
</dbReference>
<name>A0A3A8KIU7_9BACT</name>
<sequence>MDCGLPPAGNGNAAHGRVAGHAGDVREQTVQLKHRTGARAGGAIEREPCLAFPREGFRPTWRFRDARGHIHEVPPRTRVAAAGGLLLKRLALDGAGLTLLPRWMCAEELAAGTRVDLFPAYDVTATEFDATVSVVYPSRSFLPAKVRVFVDHLAELFKNGPPWESAPRQGGGGRPGITRK</sequence>
<proteinExistence type="inferred from homology"/>
<dbReference type="RefSeq" id="WP_120600942.1">
    <property type="nucleotide sequence ID" value="NZ_RAWE01000006.1"/>
</dbReference>
<dbReference type="AlphaFoldDB" id="A0A3A8KIU7"/>
<evidence type="ECO:0000256" key="1">
    <source>
        <dbReference type="ARBA" id="ARBA00009437"/>
    </source>
</evidence>
<organism evidence="4 5">
    <name type="scientific">Corallococcus carmarthensis</name>
    <dbReference type="NCBI Taxonomy" id="2316728"/>
    <lineage>
        <taxon>Bacteria</taxon>
        <taxon>Pseudomonadati</taxon>
        <taxon>Myxococcota</taxon>
        <taxon>Myxococcia</taxon>
        <taxon>Myxococcales</taxon>
        <taxon>Cystobacterineae</taxon>
        <taxon>Myxococcaceae</taxon>
        <taxon>Corallococcus</taxon>
    </lineage>
</organism>
<dbReference type="Pfam" id="PF03466">
    <property type="entry name" value="LysR_substrate"/>
    <property type="match status" value="1"/>
</dbReference>
<accession>A0A3A8KIU7</accession>
<protein>
    <recommendedName>
        <fullName evidence="3">LysR substrate-binding domain-containing protein</fullName>
    </recommendedName>
</protein>
<dbReference type="Proteomes" id="UP000268313">
    <property type="component" value="Unassembled WGS sequence"/>
</dbReference>
<comment type="caution">
    <text evidence="4">The sequence shown here is derived from an EMBL/GenBank/DDBJ whole genome shotgun (WGS) entry which is preliminary data.</text>
</comment>
<comment type="similarity">
    <text evidence="1">Belongs to the LysR transcriptional regulatory family.</text>
</comment>
<keyword evidence="5" id="KW-1185">Reference proteome</keyword>
<feature type="domain" description="LysR substrate-binding" evidence="3">
    <location>
        <begin position="44"/>
        <end position="157"/>
    </location>
</feature>
<evidence type="ECO:0000313" key="4">
    <source>
        <dbReference type="EMBL" id="RKH07029.1"/>
    </source>
</evidence>
<gene>
    <name evidence="4" type="ORF">D7X32_02835</name>
</gene>
<evidence type="ECO:0000313" key="5">
    <source>
        <dbReference type="Proteomes" id="UP000268313"/>
    </source>
</evidence>
<evidence type="ECO:0000259" key="3">
    <source>
        <dbReference type="Pfam" id="PF03466"/>
    </source>
</evidence>
<reference evidence="5" key="1">
    <citation type="submission" date="2018-09" db="EMBL/GenBank/DDBJ databases">
        <authorList>
            <person name="Livingstone P.G."/>
            <person name="Whitworth D.E."/>
        </authorList>
    </citation>
    <scope>NUCLEOTIDE SEQUENCE [LARGE SCALE GENOMIC DNA]</scope>
    <source>
        <strain evidence="5">CA043D</strain>
    </source>
</reference>
<feature type="region of interest" description="Disordered" evidence="2">
    <location>
        <begin position="161"/>
        <end position="180"/>
    </location>
</feature>
<dbReference type="InterPro" id="IPR058163">
    <property type="entry name" value="LysR-type_TF_proteobact-type"/>
</dbReference>
<feature type="compositionally biased region" description="Gly residues" evidence="2">
    <location>
        <begin position="169"/>
        <end position="180"/>
    </location>
</feature>
<dbReference type="InterPro" id="IPR005119">
    <property type="entry name" value="LysR_subst-bd"/>
</dbReference>
<dbReference type="PANTHER" id="PTHR30537:SF5">
    <property type="entry name" value="HTH-TYPE TRANSCRIPTIONAL ACTIVATOR TTDR-RELATED"/>
    <property type="match status" value="1"/>
</dbReference>
<dbReference type="SUPFAM" id="SSF53850">
    <property type="entry name" value="Periplasmic binding protein-like II"/>
    <property type="match status" value="1"/>
</dbReference>